<dbReference type="GO" id="GO:0030490">
    <property type="term" value="P:maturation of SSU-rRNA"/>
    <property type="evidence" value="ECO:0007669"/>
    <property type="project" value="TreeGrafter"/>
</dbReference>
<evidence type="ECO:0000256" key="2">
    <source>
        <dbReference type="ARBA" id="ARBA00022722"/>
    </source>
</evidence>
<dbReference type="GO" id="GO:0046872">
    <property type="term" value="F:metal ion binding"/>
    <property type="evidence" value="ECO:0007669"/>
    <property type="project" value="UniProtKB-KW"/>
</dbReference>
<dbReference type="GO" id="GO:0031981">
    <property type="term" value="C:nuclear lumen"/>
    <property type="evidence" value="ECO:0007669"/>
    <property type="project" value="UniProtKB-ARBA"/>
</dbReference>
<dbReference type="CDD" id="cd09876">
    <property type="entry name" value="PIN_Nob1-like"/>
    <property type="match status" value="1"/>
</dbReference>
<dbReference type="Gene3D" id="3.40.50.1010">
    <property type="entry name" value="5'-nuclease"/>
    <property type="match status" value="1"/>
</dbReference>
<evidence type="ECO:0000256" key="1">
    <source>
        <dbReference type="ARBA" id="ARBA00005858"/>
    </source>
</evidence>
<keyword evidence="4" id="KW-0378">Hydrolase</keyword>
<protein>
    <submittedName>
        <fullName evidence="6">RNA-binding protein NOB1</fullName>
    </submittedName>
</protein>
<dbReference type="GO" id="GO:0030688">
    <property type="term" value="C:preribosome, small subunit precursor"/>
    <property type="evidence" value="ECO:0007669"/>
    <property type="project" value="TreeGrafter"/>
</dbReference>
<evidence type="ECO:0000256" key="3">
    <source>
        <dbReference type="ARBA" id="ARBA00022723"/>
    </source>
</evidence>
<dbReference type="AlphaFoldDB" id="V9ILP1"/>
<keyword evidence="3" id="KW-0479">Metal-binding</keyword>
<dbReference type="GO" id="GO:0004521">
    <property type="term" value="F:RNA endonuclease activity"/>
    <property type="evidence" value="ECO:0007669"/>
    <property type="project" value="UniProtKB-ARBA"/>
</dbReference>
<feature type="domain" description="Ribonuclease PIN" evidence="5">
    <location>
        <begin position="10"/>
        <end position="96"/>
    </location>
</feature>
<dbReference type="InterPro" id="IPR039907">
    <property type="entry name" value="NOB1"/>
</dbReference>
<dbReference type="EMBL" id="JR051800">
    <property type="protein sequence ID" value="AEY61562.1"/>
    <property type="molecule type" value="mRNA"/>
</dbReference>
<comment type="similarity">
    <text evidence="1">Belongs to the NOB1 family.</text>
</comment>
<dbReference type="FunFam" id="3.40.50.1010:FF:000020">
    <property type="entry name" value="20S-pre-rRNA D-site endonuclease NOB1"/>
    <property type="match status" value="1"/>
</dbReference>
<sequence>MNESQKIQYLIVDTSAFIRNASLQNIGVNIITEQDVVNEVINKRQLRRLVVLPYDLKIKNAYSENIKFVTEFAKKTGDYISLSATDIKIIALTYQLEKEKVGINHLRTEPIIAQTNRL</sequence>
<keyword evidence="2" id="KW-0540">Nuclease</keyword>
<proteinExistence type="evidence at transcript level"/>
<dbReference type="GO" id="GO:0016787">
    <property type="term" value="F:hydrolase activity"/>
    <property type="evidence" value="ECO:0007669"/>
    <property type="project" value="UniProtKB-KW"/>
</dbReference>
<gene>
    <name evidence="6" type="ORF">ACCB13021</name>
</gene>
<accession>V9ILP1</accession>
<evidence type="ECO:0000256" key="4">
    <source>
        <dbReference type="ARBA" id="ARBA00022801"/>
    </source>
</evidence>
<evidence type="ECO:0000259" key="5">
    <source>
        <dbReference type="Pfam" id="PF17146"/>
    </source>
</evidence>
<dbReference type="InterPro" id="IPR033411">
    <property type="entry name" value="Ribonuclease_PIN"/>
</dbReference>
<dbReference type="PANTHER" id="PTHR12814:SF2">
    <property type="entry name" value="RNA-BINDING PROTEIN NOB1"/>
    <property type="match status" value="1"/>
</dbReference>
<organism evidence="6">
    <name type="scientific">Apis cerana</name>
    <name type="common">Indian honeybee</name>
    <dbReference type="NCBI Taxonomy" id="7461"/>
    <lineage>
        <taxon>Eukaryota</taxon>
        <taxon>Metazoa</taxon>
        <taxon>Ecdysozoa</taxon>
        <taxon>Arthropoda</taxon>
        <taxon>Hexapoda</taxon>
        <taxon>Insecta</taxon>
        <taxon>Pterygota</taxon>
        <taxon>Neoptera</taxon>
        <taxon>Endopterygota</taxon>
        <taxon>Hymenoptera</taxon>
        <taxon>Apocrita</taxon>
        <taxon>Aculeata</taxon>
        <taxon>Apoidea</taxon>
        <taxon>Anthophila</taxon>
        <taxon>Apidae</taxon>
        <taxon>Apis</taxon>
    </lineage>
</organism>
<name>V9ILP1_APICE</name>
<evidence type="ECO:0000313" key="6">
    <source>
        <dbReference type="EMBL" id="AEY61562.1"/>
    </source>
</evidence>
<dbReference type="GO" id="GO:0005737">
    <property type="term" value="C:cytoplasm"/>
    <property type="evidence" value="ECO:0007669"/>
    <property type="project" value="UniProtKB-ARBA"/>
</dbReference>
<dbReference type="Pfam" id="PF17146">
    <property type="entry name" value="PIN_6"/>
    <property type="match status" value="1"/>
</dbReference>
<reference evidence="6" key="1">
    <citation type="submission" date="2011-11" db="EMBL/GenBank/DDBJ databases">
        <title>Decoding the brain transcriptome of the Eastern honeybee (Apis cerana) based on pyrosequencing.</title>
        <authorList>
            <person name="Sun L."/>
            <person name="Zheng H."/>
            <person name="Wang Y."/>
            <person name="Xie X."/>
            <person name="Zhu Y."/>
            <person name="Gu W."/>
            <person name="Wang S."/>
        </authorList>
    </citation>
    <scope>NUCLEOTIDE SEQUENCE</scope>
    <source>
        <tissue evidence="6">Brain</tissue>
    </source>
</reference>
<dbReference type="PANTHER" id="PTHR12814">
    <property type="entry name" value="RNA-BINDING PROTEIN NOB1"/>
    <property type="match status" value="1"/>
</dbReference>